<accession>A0A644ZHM8</accession>
<reference evidence="1" key="1">
    <citation type="submission" date="2019-08" db="EMBL/GenBank/DDBJ databases">
        <authorList>
            <person name="Kucharzyk K."/>
            <person name="Murdoch R.W."/>
            <person name="Higgins S."/>
            <person name="Loffler F."/>
        </authorList>
    </citation>
    <scope>NUCLEOTIDE SEQUENCE</scope>
</reference>
<evidence type="ECO:0000313" key="1">
    <source>
        <dbReference type="EMBL" id="MPM39818.1"/>
    </source>
</evidence>
<dbReference type="AlphaFoldDB" id="A0A644ZHM8"/>
<dbReference type="EMBL" id="VSSQ01008779">
    <property type="protein sequence ID" value="MPM39818.1"/>
    <property type="molecule type" value="Genomic_DNA"/>
</dbReference>
<organism evidence="1">
    <name type="scientific">bioreactor metagenome</name>
    <dbReference type="NCBI Taxonomy" id="1076179"/>
    <lineage>
        <taxon>unclassified sequences</taxon>
        <taxon>metagenomes</taxon>
        <taxon>ecological metagenomes</taxon>
    </lineage>
</organism>
<protein>
    <submittedName>
        <fullName evidence="1">Uncharacterized protein</fullName>
    </submittedName>
</protein>
<proteinExistence type="predicted"/>
<sequence>MRLPCADRFAQLSRTGQQLRLPGKLLVRLGTERGGLGLCGGNLRRRLCPPAVALRQASGKGFALAFQIFKTCTQALKQDVKVVLPSLQTKNLVLRRPLLALRRFQLVPRLFQLPVQLLRLGLRLTQAAVQRLCFSVKLLQLRRPA</sequence>
<name>A0A644ZHM8_9ZZZZ</name>
<comment type="caution">
    <text evidence="1">The sequence shown here is derived from an EMBL/GenBank/DDBJ whole genome shotgun (WGS) entry which is preliminary data.</text>
</comment>
<gene>
    <name evidence="1" type="ORF">SDC9_86454</name>
</gene>